<evidence type="ECO:0000313" key="7">
    <source>
        <dbReference type="Proteomes" id="UP001501638"/>
    </source>
</evidence>
<gene>
    <name evidence="6" type="ORF">GCM10010405_54480</name>
</gene>
<evidence type="ECO:0000256" key="2">
    <source>
        <dbReference type="ARBA" id="ARBA00022723"/>
    </source>
</evidence>
<keyword evidence="2" id="KW-0479">Metal-binding</keyword>
<organism evidence="6 7">
    <name type="scientific">Streptomyces macrosporus</name>
    <dbReference type="NCBI Taxonomy" id="44032"/>
    <lineage>
        <taxon>Bacteria</taxon>
        <taxon>Bacillati</taxon>
        <taxon>Actinomycetota</taxon>
        <taxon>Actinomycetes</taxon>
        <taxon>Kitasatosporales</taxon>
        <taxon>Streptomycetaceae</taxon>
        <taxon>Streptomyces</taxon>
    </lineage>
</organism>
<dbReference type="RefSeq" id="WP_344328227.1">
    <property type="nucleotide sequence ID" value="NZ_BAAASZ010000042.1"/>
</dbReference>
<evidence type="ECO:0000313" key="6">
    <source>
        <dbReference type="EMBL" id="GAA2463161.1"/>
    </source>
</evidence>
<dbReference type="InterPro" id="IPR058240">
    <property type="entry name" value="rSAM_sf"/>
</dbReference>
<dbReference type="SFLD" id="SFLDS00029">
    <property type="entry name" value="Radical_SAM"/>
    <property type="match status" value="1"/>
</dbReference>
<feature type="domain" description="Radical SAM core" evidence="5">
    <location>
        <begin position="13"/>
        <end position="231"/>
    </location>
</feature>
<dbReference type="Pfam" id="PF13186">
    <property type="entry name" value="SPASM"/>
    <property type="match status" value="1"/>
</dbReference>
<dbReference type="SFLD" id="SFLDG01067">
    <property type="entry name" value="SPASM/twitch_domain_containing"/>
    <property type="match status" value="1"/>
</dbReference>
<keyword evidence="7" id="KW-1185">Reference proteome</keyword>
<reference evidence="6 7" key="1">
    <citation type="journal article" date="2019" name="Int. J. Syst. Evol. Microbiol.">
        <title>The Global Catalogue of Microorganisms (GCM) 10K type strain sequencing project: providing services to taxonomists for standard genome sequencing and annotation.</title>
        <authorList>
            <consortium name="The Broad Institute Genomics Platform"/>
            <consortium name="The Broad Institute Genome Sequencing Center for Infectious Disease"/>
            <person name="Wu L."/>
            <person name="Ma J."/>
        </authorList>
    </citation>
    <scope>NUCLEOTIDE SEQUENCE [LARGE SCALE GENOMIC DNA]</scope>
    <source>
        <strain evidence="6 7">JCM 6305</strain>
    </source>
</reference>
<accession>A0ABN3KJH7</accession>
<sequence>MTAPATPLAQHAAPRMRTTFLELEITGKCQLDCSHCYAHFGPAGDHGAMTIDDWRSVIGQAADMGVLEVQFIGGEPTLHPDFPALLDCAIDHGLKVQVFSNLVAVREPLWERLRCPAVSLATSYYSDRADQHAHVTGRRAAHARTRANIARAVKLGIPLKVGIIDIFDGQRVEQARRELEALGVRHIHIDRQRGVGRATTVTGVGPTVDELCGRCGIGRAAIGPQGEVWMCVLSRFLPPAGNVRTTPLRTIVEGEAMTTLPAQVPRRPDATACKPNSDGSDCSPAETTACNPAY</sequence>
<keyword evidence="3" id="KW-0408">Iron</keyword>
<dbReference type="InterPro" id="IPR013785">
    <property type="entry name" value="Aldolase_TIM"/>
</dbReference>
<proteinExistence type="predicted"/>
<dbReference type="SFLD" id="SFLDG01386">
    <property type="entry name" value="main_SPASM_domain-containing"/>
    <property type="match status" value="1"/>
</dbReference>
<evidence type="ECO:0000256" key="1">
    <source>
        <dbReference type="ARBA" id="ARBA00022691"/>
    </source>
</evidence>
<evidence type="ECO:0000259" key="5">
    <source>
        <dbReference type="PROSITE" id="PS51918"/>
    </source>
</evidence>
<dbReference type="SFLD" id="SFLDF00365">
    <property type="entry name" value="thuricin_CD_(TrnCD-like)"/>
    <property type="match status" value="1"/>
</dbReference>
<dbReference type="EMBL" id="BAAASZ010000042">
    <property type="protein sequence ID" value="GAA2463161.1"/>
    <property type="molecule type" value="Genomic_DNA"/>
</dbReference>
<dbReference type="SFLD" id="SFLDG01216">
    <property type="entry name" value="thioether_bond_formation_requi"/>
    <property type="match status" value="1"/>
</dbReference>
<evidence type="ECO:0000256" key="4">
    <source>
        <dbReference type="ARBA" id="ARBA00023014"/>
    </source>
</evidence>
<dbReference type="Proteomes" id="UP001501638">
    <property type="component" value="Unassembled WGS sequence"/>
</dbReference>
<dbReference type="SUPFAM" id="SSF102114">
    <property type="entry name" value="Radical SAM enzymes"/>
    <property type="match status" value="1"/>
</dbReference>
<dbReference type="PROSITE" id="PS51918">
    <property type="entry name" value="RADICAL_SAM"/>
    <property type="match status" value="1"/>
</dbReference>
<dbReference type="InterPro" id="IPR050377">
    <property type="entry name" value="Radical_SAM_PqqE_MftC-like"/>
</dbReference>
<dbReference type="InterPro" id="IPR007197">
    <property type="entry name" value="rSAM"/>
</dbReference>
<dbReference type="InterPro" id="IPR023885">
    <property type="entry name" value="4Fe4S-binding_SPASM_dom"/>
</dbReference>
<keyword evidence="1" id="KW-0949">S-adenosyl-L-methionine</keyword>
<evidence type="ECO:0000256" key="3">
    <source>
        <dbReference type="ARBA" id="ARBA00023004"/>
    </source>
</evidence>
<dbReference type="PANTHER" id="PTHR11228:SF7">
    <property type="entry name" value="PQQA PEPTIDE CYCLASE"/>
    <property type="match status" value="1"/>
</dbReference>
<dbReference type="CDD" id="cd01335">
    <property type="entry name" value="Radical_SAM"/>
    <property type="match status" value="1"/>
</dbReference>
<dbReference type="Pfam" id="PF04055">
    <property type="entry name" value="Radical_SAM"/>
    <property type="match status" value="1"/>
</dbReference>
<keyword evidence="4" id="KW-0411">Iron-sulfur</keyword>
<name>A0ABN3KJH7_9ACTN</name>
<comment type="caution">
    <text evidence="6">The sequence shown here is derived from an EMBL/GenBank/DDBJ whole genome shotgun (WGS) entry which is preliminary data.</text>
</comment>
<dbReference type="PANTHER" id="PTHR11228">
    <property type="entry name" value="RADICAL SAM DOMAIN PROTEIN"/>
    <property type="match status" value="1"/>
</dbReference>
<protein>
    <recommendedName>
        <fullName evidence="5">Radical SAM core domain-containing protein</fullName>
    </recommendedName>
</protein>
<dbReference type="Gene3D" id="3.20.20.70">
    <property type="entry name" value="Aldolase class I"/>
    <property type="match status" value="1"/>
</dbReference>